<name>A7RRF8_NEMVE</name>
<protein>
    <recommendedName>
        <fullName evidence="1">F5/8 type C domain-containing protein</fullName>
    </recommendedName>
</protein>
<dbReference type="Gene3D" id="2.60.120.260">
    <property type="entry name" value="Galactose-binding domain-like"/>
    <property type="match status" value="1"/>
</dbReference>
<proteinExistence type="predicted"/>
<dbReference type="FunFam" id="2.60.120.260:FF:000016">
    <property type="entry name" value="Contactin-associated protein-like 4 isoform 1"/>
    <property type="match status" value="1"/>
</dbReference>
<dbReference type="InterPro" id="IPR008979">
    <property type="entry name" value="Galactose-bd-like_sf"/>
</dbReference>
<dbReference type="KEGG" id="nve:5518083"/>
<dbReference type="Proteomes" id="UP000001593">
    <property type="component" value="Unassembled WGS sequence"/>
</dbReference>
<sequence length="155" mass="17345">LGMEDGRIQNHQLTASSEYSADLKAYHARLNQVVPGSSGCWSPQYLSVDQYLQVDLKKAKYITMVATQGRALEGGVYTGHYQWVKTYGLKYSDDGTNWTDYSEGGVIKIFSGNTDSGTVARRGLVEPIKARYIRFLVKSWHGHPSMRAELYGCEP</sequence>
<dbReference type="PhylomeDB" id="A7RRF8"/>
<reference evidence="2 3" key="1">
    <citation type="journal article" date="2007" name="Science">
        <title>Sea anemone genome reveals ancestral eumetazoan gene repertoire and genomic organization.</title>
        <authorList>
            <person name="Putnam N.H."/>
            <person name="Srivastava M."/>
            <person name="Hellsten U."/>
            <person name="Dirks B."/>
            <person name="Chapman J."/>
            <person name="Salamov A."/>
            <person name="Terry A."/>
            <person name="Shapiro H."/>
            <person name="Lindquist E."/>
            <person name="Kapitonov V.V."/>
            <person name="Jurka J."/>
            <person name="Genikhovich G."/>
            <person name="Grigoriev I.V."/>
            <person name="Lucas S.M."/>
            <person name="Steele R.E."/>
            <person name="Finnerty J.R."/>
            <person name="Technau U."/>
            <person name="Martindale M.Q."/>
            <person name="Rokhsar D.S."/>
        </authorList>
    </citation>
    <scope>NUCLEOTIDE SEQUENCE [LARGE SCALE GENOMIC DNA]</scope>
    <source>
        <strain evidence="3">CH2 X CH6</strain>
    </source>
</reference>
<gene>
    <name evidence="2" type="ORF">NEMVEDRAFT_v1g90908</name>
</gene>
<keyword evidence="3" id="KW-1185">Reference proteome</keyword>
<dbReference type="InParanoid" id="A7RRF8"/>
<dbReference type="SMART" id="SM00231">
    <property type="entry name" value="FA58C"/>
    <property type="match status" value="1"/>
</dbReference>
<evidence type="ECO:0000313" key="2">
    <source>
        <dbReference type="EMBL" id="EDO46003.1"/>
    </source>
</evidence>
<dbReference type="PANTHER" id="PTHR24543:SF335">
    <property type="entry name" value="EGF-LIKE REPEAT AND DISCOIDIN I-LIKE DOMAIN-CONTAINING PROTEIN 3"/>
    <property type="match status" value="1"/>
</dbReference>
<dbReference type="OMA" id="PWEARIN"/>
<dbReference type="CDD" id="cd00057">
    <property type="entry name" value="FA58C"/>
    <property type="match status" value="1"/>
</dbReference>
<feature type="non-terminal residue" evidence="2">
    <location>
        <position position="155"/>
    </location>
</feature>
<dbReference type="PROSITE" id="PS50022">
    <property type="entry name" value="FA58C_3"/>
    <property type="match status" value="1"/>
</dbReference>
<evidence type="ECO:0000313" key="3">
    <source>
        <dbReference type="Proteomes" id="UP000001593"/>
    </source>
</evidence>
<dbReference type="Pfam" id="PF00754">
    <property type="entry name" value="F5_F8_type_C"/>
    <property type="match status" value="1"/>
</dbReference>
<feature type="domain" description="F5/8 type C" evidence="1">
    <location>
        <begin position="1"/>
        <end position="153"/>
    </location>
</feature>
<evidence type="ECO:0000259" key="1">
    <source>
        <dbReference type="PROSITE" id="PS50022"/>
    </source>
</evidence>
<dbReference type="AlphaFoldDB" id="A7RRF8"/>
<dbReference type="HOGENOM" id="CLU_030066_1_2_1"/>
<dbReference type="PANTHER" id="PTHR24543">
    <property type="entry name" value="MULTICOPPER OXIDASE-RELATED"/>
    <property type="match status" value="1"/>
</dbReference>
<dbReference type="SUPFAM" id="SSF49785">
    <property type="entry name" value="Galactose-binding domain-like"/>
    <property type="match status" value="1"/>
</dbReference>
<accession>A7RRF8</accession>
<dbReference type="EMBL" id="DS469531">
    <property type="protein sequence ID" value="EDO46003.1"/>
    <property type="molecule type" value="Genomic_DNA"/>
</dbReference>
<dbReference type="InterPro" id="IPR000421">
    <property type="entry name" value="FA58C"/>
</dbReference>
<organism evidence="2 3">
    <name type="scientific">Nematostella vectensis</name>
    <name type="common">Starlet sea anemone</name>
    <dbReference type="NCBI Taxonomy" id="45351"/>
    <lineage>
        <taxon>Eukaryota</taxon>
        <taxon>Metazoa</taxon>
        <taxon>Cnidaria</taxon>
        <taxon>Anthozoa</taxon>
        <taxon>Hexacorallia</taxon>
        <taxon>Actiniaria</taxon>
        <taxon>Edwardsiidae</taxon>
        <taxon>Nematostella</taxon>
    </lineage>
</organism>